<evidence type="ECO:0000313" key="5">
    <source>
        <dbReference type="Proteomes" id="UP001303473"/>
    </source>
</evidence>
<dbReference type="InterPro" id="IPR058329">
    <property type="entry name" value="Arp1_N"/>
</dbReference>
<dbReference type="Pfam" id="PF26053">
    <property type="entry name" value="DUF8016"/>
    <property type="match status" value="1"/>
</dbReference>
<comment type="caution">
    <text evidence="4">The sequence shown here is derived from an EMBL/GenBank/DDBJ whole genome shotgun (WGS) entry which is preliminary data.</text>
</comment>
<evidence type="ECO:0000256" key="1">
    <source>
        <dbReference type="SAM" id="MobiDB-lite"/>
    </source>
</evidence>
<dbReference type="EMBL" id="MU854103">
    <property type="protein sequence ID" value="KAK3933634.1"/>
    <property type="molecule type" value="Genomic_DNA"/>
</dbReference>
<dbReference type="InterPro" id="IPR036928">
    <property type="entry name" value="AS_sf"/>
</dbReference>
<proteinExistence type="predicted"/>
<sequence length="658" mass="73605">MGIRSFLLSWSPSSRTQSKKPEAPTPLISAPVPQVAGPQIHTLQHGSYHLGTKTKGGVIPTILLDYHETKAEDLYKTANSFLSNDDVCTKDFLTGVVILQRRKSASPNWPHVDLVEYVSRQDKERFNWPLAYQIEIEAYGLPQGPYFLTPDNFLAEAWRLYPDTQDAFATTFAPTSATSRDKANEMSSLSSVRPLATIDDGGIWRSVAVPSRLYYTANSDKPLAGLRVTVKDNFKVAGVKTTQNNRAFVELYPPDQETAPYIEELRRLGAVVVGKTKMCAFASSEEATDQWIDFHAPFNPRADGYQSPSGSTTGGAVSLAAYDWLDLSVGTDTTGSIRWPAAWNGLYGMRLSWGAESLKGVFPSCREMDTLGLLCRDIDLLRKVISDSLPSRKECSVKPTRIWYPMDFFPHSNPRQQAMVDDFVETLEGILGVKRTLFSIADKWDQCPPEKAQGKSLREFIDKTAEYPFYYDGYNEFAQFREDYEKKFRKPVYVGPYMRWKWDHGATITESQRDDERNNLEDYRRWFEDTILSSGGPEGSSNAILILPCGSGEPKYRDTPNGPPGVVPAYSPNYIASMLRLPQIVIPIGQDPFHSRITQTTEQLPIVASIAGARGSDLLLIDLARAVLKHSGKPTKVETGRYIFCQASSYRPTSISQV</sequence>
<organism evidence="4 5">
    <name type="scientific">Diplogelasinospora grovesii</name>
    <dbReference type="NCBI Taxonomy" id="303347"/>
    <lineage>
        <taxon>Eukaryota</taxon>
        <taxon>Fungi</taxon>
        <taxon>Dikarya</taxon>
        <taxon>Ascomycota</taxon>
        <taxon>Pezizomycotina</taxon>
        <taxon>Sordariomycetes</taxon>
        <taxon>Sordariomycetidae</taxon>
        <taxon>Sordariales</taxon>
        <taxon>Diplogelasinosporaceae</taxon>
        <taxon>Diplogelasinospora</taxon>
    </lineage>
</organism>
<feature type="domain" description="Scytalone dehydratase-like protein Arp1 N-terminal" evidence="3">
    <location>
        <begin position="52"/>
        <end position="152"/>
    </location>
</feature>
<evidence type="ECO:0000259" key="3">
    <source>
        <dbReference type="Pfam" id="PF26053"/>
    </source>
</evidence>
<feature type="region of interest" description="Disordered" evidence="1">
    <location>
        <begin position="12"/>
        <end position="31"/>
    </location>
</feature>
<dbReference type="Proteomes" id="UP001303473">
    <property type="component" value="Unassembled WGS sequence"/>
</dbReference>
<reference evidence="5" key="1">
    <citation type="journal article" date="2023" name="Mol. Phylogenet. Evol.">
        <title>Genome-scale phylogeny and comparative genomics of the fungal order Sordariales.</title>
        <authorList>
            <person name="Hensen N."/>
            <person name="Bonometti L."/>
            <person name="Westerberg I."/>
            <person name="Brannstrom I.O."/>
            <person name="Guillou S."/>
            <person name="Cros-Aarteil S."/>
            <person name="Calhoun S."/>
            <person name="Haridas S."/>
            <person name="Kuo A."/>
            <person name="Mondo S."/>
            <person name="Pangilinan J."/>
            <person name="Riley R."/>
            <person name="LaButti K."/>
            <person name="Andreopoulos B."/>
            <person name="Lipzen A."/>
            <person name="Chen C."/>
            <person name="Yan M."/>
            <person name="Daum C."/>
            <person name="Ng V."/>
            <person name="Clum A."/>
            <person name="Steindorff A."/>
            <person name="Ohm R.A."/>
            <person name="Martin F."/>
            <person name="Silar P."/>
            <person name="Natvig D.O."/>
            <person name="Lalanne C."/>
            <person name="Gautier V."/>
            <person name="Ament-Velasquez S.L."/>
            <person name="Kruys A."/>
            <person name="Hutchinson M.I."/>
            <person name="Powell A.J."/>
            <person name="Barry K."/>
            <person name="Miller A.N."/>
            <person name="Grigoriev I.V."/>
            <person name="Debuchy R."/>
            <person name="Gladieux P."/>
            <person name="Hiltunen Thoren M."/>
            <person name="Johannesson H."/>
        </authorList>
    </citation>
    <scope>NUCLEOTIDE SEQUENCE [LARGE SCALE GENOMIC DNA]</scope>
    <source>
        <strain evidence="5">CBS 340.73</strain>
    </source>
</reference>
<gene>
    <name evidence="4" type="ORF">QBC46DRAFT_432333</name>
</gene>
<keyword evidence="5" id="KW-1185">Reference proteome</keyword>
<dbReference type="InterPro" id="IPR023631">
    <property type="entry name" value="Amidase_dom"/>
</dbReference>
<dbReference type="PANTHER" id="PTHR46310">
    <property type="entry name" value="AMIDASE 1"/>
    <property type="match status" value="1"/>
</dbReference>
<protein>
    <submittedName>
        <fullName evidence="4">Amidase</fullName>
    </submittedName>
</protein>
<name>A0AAN6RYB8_9PEZI</name>
<evidence type="ECO:0000313" key="4">
    <source>
        <dbReference type="EMBL" id="KAK3933634.1"/>
    </source>
</evidence>
<evidence type="ECO:0000259" key="2">
    <source>
        <dbReference type="Pfam" id="PF01425"/>
    </source>
</evidence>
<dbReference type="Gene3D" id="3.90.1300.10">
    <property type="entry name" value="Amidase signature (AS) domain"/>
    <property type="match status" value="1"/>
</dbReference>
<feature type="domain" description="Amidase" evidence="2">
    <location>
        <begin position="217"/>
        <end position="429"/>
    </location>
</feature>
<dbReference type="SUPFAM" id="SSF75304">
    <property type="entry name" value="Amidase signature (AS) enzymes"/>
    <property type="match status" value="1"/>
</dbReference>
<dbReference type="AlphaFoldDB" id="A0AAN6RYB8"/>
<accession>A0AAN6RYB8</accession>
<dbReference type="PANTHER" id="PTHR46310:SF7">
    <property type="entry name" value="AMIDASE 1"/>
    <property type="match status" value="1"/>
</dbReference>
<dbReference type="Pfam" id="PF01425">
    <property type="entry name" value="Amidase"/>
    <property type="match status" value="1"/>
</dbReference>